<dbReference type="CDD" id="cd01949">
    <property type="entry name" value="GGDEF"/>
    <property type="match status" value="1"/>
</dbReference>
<gene>
    <name evidence="6" type="ORF">N787_06530</name>
</gene>
<keyword evidence="4" id="KW-0812">Transmembrane</keyword>
<dbReference type="EMBL" id="AVCK01000003">
    <property type="protein sequence ID" value="KFN48090.1"/>
    <property type="molecule type" value="Genomic_DNA"/>
</dbReference>
<feature type="transmembrane region" description="Helical" evidence="4">
    <location>
        <begin position="15"/>
        <end position="37"/>
    </location>
</feature>
<dbReference type="SMART" id="SM00267">
    <property type="entry name" value="GGDEF"/>
    <property type="match status" value="1"/>
</dbReference>
<keyword evidence="4" id="KW-0472">Membrane</keyword>
<dbReference type="InterPro" id="IPR043128">
    <property type="entry name" value="Rev_trsase/Diguanyl_cyclase"/>
</dbReference>
<accession>A0A091BUR8</accession>
<protein>
    <recommendedName>
        <fullName evidence="2">diguanylate cyclase</fullName>
        <ecNumber evidence="2">2.7.7.65</ecNumber>
    </recommendedName>
</protein>
<dbReference type="GO" id="GO:0005886">
    <property type="term" value="C:plasma membrane"/>
    <property type="evidence" value="ECO:0007669"/>
    <property type="project" value="TreeGrafter"/>
</dbReference>
<sequence length="347" mass="37753">MRLVPQLIVRLGGDIRLAMILLFGALTVVSVIPFAIFRALQGDWVAAAVDTLMVLTMVGNASFAWMTGRTVLAGSINAVVVSATCAVLPGVLGMAGLFWIYTVLLANFMLAPRWLAVSCGLLILVGALMTAPFPNAMAATAFVVSTALVMLYAFIFASLTEYQRQRLVGLATRDPLTGVANRRSMEVELADVLRSHQEQAQPAALAVVDLDHFKRINDLHGHDAGDRVLQAFAQLVEHCIRKRDRLFRFGGEEFVLLFPATDREGARAALEKVQRELRENLMGPDGPVTVSIGAALLAPGDDWPAWLARADQALYLAKRSGRDQVRFDDPRPSPGERRLHLVMPGSG</sequence>
<organism evidence="6 7">
    <name type="scientific">Arenimonas metalli CF5-1</name>
    <dbReference type="NCBI Taxonomy" id="1384056"/>
    <lineage>
        <taxon>Bacteria</taxon>
        <taxon>Pseudomonadati</taxon>
        <taxon>Pseudomonadota</taxon>
        <taxon>Gammaproteobacteria</taxon>
        <taxon>Lysobacterales</taxon>
        <taxon>Lysobacteraceae</taxon>
        <taxon>Arenimonas</taxon>
    </lineage>
</organism>
<dbReference type="InterPro" id="IPR000160">
    <property type="entry name" value="GGDEF_dom"/>
</dbReference>
<evidence type="ECO:0000256" key="4">
    <source>
        <dbReference type="SAM" id="Phobius"/>
    </source>
</evidence>
<dbReference type="NCBIfam" id="TIGR00254">
    <property type="entry name" value="GGDEF"/>
    <property type="match status" value="1"/>
</dbReference>
<evidence type="ECO:0000259" key="5">
    <source>
        <dbReference type="PROSITE" id="PS50887"/>
    </source>
</evidence>
<dbReference type="eggNOG" id="COG3706">
    <property type="taxonomic scope" value="Bacteria"/>
</dbReference>
<evidence type="ECO:0000313" key="7">
    <source>
        <dbReference type="Proteomes" id="UP000029393"/>
    </source>
</evidence>
<evidence type="ECO:0000313" key="6">
    <source>
        <dbReference type="EMBL" id="KFN48090.1"/>
    </source>
</evidence>
<dbReference type="Proteomes" id="UP000029393">
    <property type="component" value="Unassembled WGS sequence"/>
</dbReference>
<proteinExistence type="predicted"/>
<evidence type="ECO:0000256" key="1">
    <source>
        <dbReference type="ARBA" id="ARBA00001946"/>
    </source>
</evidence>
<feature type="transmembrane region" description="Helical" evidence="4">
    <location>
        <begin position="44"/>
        <end position="66"/>
    </location>
</feature>
<dbReference type="Gene3D" id="3.30.70.270">
    <property type="match status" value="1"/>
</dbReference>
<dbReference type="Pfam" id="PF00990">
    <property type="entry name" value="GGDEF"/>
    <property type="match status" value="1"/>
</dbReference>
<dbReference type="GO" id="GO:1902201">
    <property type="term" value="P:negative regulation of bacterial-type flagellum-dependent cell motility"/>
    <property type="evidence" value="ECO:0007669"/>
    <property type="project" value="TreeGrafter"/>
</dbReference>
<dbReference type="STRING" id="1384056.N787_06530"/>
<dbReference type="PANTHER" id="PTHR45138">
    <property type="entry name" value="REGULATORY COMPONENTS OF SENSORY TRANSDUCTION SYSTEM"/>
    <property type="match status" value="1"/>
</dbReference>
<dbReference type="EC" id="2.7.7.65" evidence="2"/>
<dbReference type="InterPro" id="IPR029787">
    <property type="entry name" value="Nucleotide_cyclase"/>
</dbReference>
<dbReference type="InterPro" id="IPR050469">
    <property type="entry name" value="Diguanylate_Cyclase"/>
</dbReference>
<reference evidence="6 7" key="1">
    <citation type="submission" date="2013-09" db="EMBL/GenBank/DDBJ databases">
        <title>Genome sequencing of Arenimonas metalli.</title>
        <authorList>
            <person name="Chen F."/>
            <person name="Wang G."/>
        </authorList>
    </citation>
    <scope>NUCLEOTIDE SEQUENCE [LARGE SCALE GENOMIC DNA]</scope>
    <source>
        <strain evidence="6 7">CF5-1</strain>
    </source>
</reference>
<dbReference type="PANTHER" id="PTHR45138:SF9">
    <property type="entry name" value="DIGUANYLATE CYCLASE DGCM-RELATED"/>
    <property type="match status" value="1"/>
</dbReference>
<comment type="catalytic activity">
    <reaction evidence="3">
        <text>2 GTP = 3',3'-c-di-GMP + 2 diphosphate</text>
        <dbReference type="Rhea" id="RHEA:24898"/>
        <dbReference type="ChEBI" id="CHEBI:33019"/>
        <dbReference type="ChEBI" id="CHEBI:37565"/>
        <dbReference type="ChEBI" id="CHEBI:58805"/>
        <dbReference type="EC" id="2.7.7.65"/>
    </reaction>
</comment>
<dbReference type="PROSITE" id="PS50887">
    <property type="entry name" value="GGDEF"/>
    <property type="match status" value="1"/>
</dbReference>
<name>A0A091BUR8_9GAMM</name>
<keyword evidence="4" id="KW-1133">Transmembrane helix</keyword>
<evidence type="ECO:0000256" key="3">
    <source>
        <dbReference type="ARBA" id="ARBA00034247"/>
    </source>
</evidence>
<dbReference type="AlphaFoldDB" id="A0A091BUR8"/>
<feature type="domain" description="GGDEF" evidence="5">
    <location>
        <begin position="201"/>
        <end position="330"/>
    </location>
</feature>
<dbReference type="PATRIC" id="fig|1384056.3.peg.181"/>
<dbReference type="RefSeq" id="WP_052575001.1">
    <property type="nucleotide sequence ID" value="NZ_AVCK01000003.1"/>
</dbReference>
<dbReference type="FunFam" id="3.30.70.270:FF:000001">
    <property type="entry name" value="Diguanylate cyclase domain protein"/>
    <property type="match status" value="1"/>
</dbReference>
<evidence type="ECO:0000256" key="2">
    <source>
        <dbReference type="ARBA" id="ARBA00012528"/>
    </source>
</evidence>
<feature type="transmembrane region" description="Helical" evidence="4">
    <location>
        <begin position="78"/>
        <end position="102"/>
    </location>
</feature>
<dbReference type="OrthoDB" id="9803824at2"/>
<dbReference type="GO" id="GO:0043709">
    <property type="term" value="P:cell adhesion involved in single-species biofilm formation"/>
    <property type="evidence" value="ECO:0007669"/>
    <property type="project" value="TreeGrafter"/>
</dbReference>
<keyword evidence="7" id="KW-1185">Reference proteome</keyword>
<dbReference type="GO" id="GO:0052621">
    <property type="term" value="F:diguanylate cyclase activity"/>
    <property type="evidence" value="ECO:0007669"/>
    <property type="project" value="UniProtKB-EC"/>
</dbReference>
<feature type="transmembrane region" description="Helical" evidence="4">
    <location>
        <begin position="114"/>
        <end position="133"/>
    </location>
</feature>
<dbReference type="SUPFAM" id="SSF55073">
    <property type="entry name" value="Nucleotide cyclase"/>
    <property type="match status" value="1"/>
</dbReference>
<comment type="caution">
    <text evidence="6">The sequence shown here is derived from an EMBL/GenBank/DDBJ whole genome shotgun (WGS) entry which is preliminary data.</text>
</comment>
<comment type="cofactor">
    <cofactor evidence="1">
        <name>Mg(2+)</name>
        <dbReference type="ChEBI" id="CHEBI:18420"/>
    </cofactor>
</comment>
<feature type="transmembrane region" description="Helical" evidence="4">
    <location>
        <begin position="139"/>
        <end position="159"/>
    </location>
</feature>